<sequence>MNRVCIDRVGSDIKKAVGDIMSKKKMKAGETKESLLEAKRKELKSEMEARPRVPRGIVQKLHSVLTQNLYSSFSYVQLRGLLEDGENITCWRRAVQTSFDDSWAEAEAVQKVEDEEPTTKKDHTQDKNEDENVRTCTVTLKQILRPDLMEHYKNLTTIAEQRQTAITNSIDELAVLTQKTLLVMASGALYKDCSHSQELQKPEYFSFDIKTLLPPSFNFRAEINQFVEVASLPPQLQGYLESGMNKPRSQDDLAHFLSQDHLQFLHSQFLSSRQRHNNVEGPSEGEKGQEETETRSIAGGKHSIWTEAAEIVKRPLCTADIPTSPEGMSTTINEHIRLLSTAVGNLWSGSVYKKFLDYLRILLRILLRLNRHPCVMQRGHRSKGVYTQ</sequence>
<accession>A0A9P6M369</accession>
<dbReference type="AlphaFoldDB" id="A0A9P6M369"/>
<evidence type="ECO:0000313" key="3">
    <source>
        <dbReference type="Proteomes" id="UP000749646"/>
    </source>
</evidence>
<dbReference type="Proteomes" id="UP000749646">
    <property type="component" value="Unassembled WGS sequence"/>
</dbReference>
<protein>
    <submittedName>
        <fullName evidence="2">Uncharacterized protein</fullName>
    </submittedName>
</protein>
<proteinExistence type="predicted"/>
<comment type="caution">
    <text evidence="2">The sequence shown here is derived from an EMBL/GenBank/DDBJ whole genome shotgun (WGS) entry which is preliminary data.</text>
</comment>
<feature type="region of interest" description="Disordered" evidence="1">
    <location>
        <begin position="275"/>
        <end position="299"/>
    </location>
</feature>
<feature type="compositionally biased region" description="Basic and acidic residues" evidence="1">
    <location>
        <begin position="284"/>
        <end position="294"/>
    </location>
</feature>
<evidence type="ECO:0000313" key="2">
    <source>
        <dbReference type="EMBL" id="KAF9963832.1"/>
    </source>
</evidence>
<feature type="compositionally biased region" description="Basic and acidic residues" evidence="1">
    <location>
        <begin position="108"/>
        <end position="132"/>
    </location>
</feature>
<name>A0A9P6M369_9FUNG</name>
<feature type="region of interest" description="Disordered" evidence="1">
    <location>
        <begin position="106"/>
        <end position="132"/>
    </location>
</feature>
<dbReference type="EMBL" id="JAAAHW010006256">
    <property type="protein sequence ID" value="KAF9963832.1"/>
    <property type="molecule type" value="Genomic_DNA"/>
</dbReference>
<evidence type="ECO:0000256" key="1">
    <source>
        <dbReference type="SAM" id="MobiDB-lite"/>
    </source>
</evidence>
<keyword evidence="3" id="KW-1185">Reference proteome</keyword>
<reference evidence="2" key="1">
    <citation type="journal article" date="2020" name="Fungal Divers.">
        <title>Resolving the Mortierellaceae phylogeny through synthesis of multi-gene phylogenetics and phylogenomics.</title>
        <authorList>
            <person name="Vandepol N."/>
            <person name="Liber J."/>
            <person name="Desiro A."/>
            <person name="Na H."/>
            <person name="Kennedy M."/>
            <person name="Barry K."/>
            <person name="Grigoriev I.V."/>
            <person name="Miller A.N."/>
            <person name="O'Donnell K."/>
            <person name="Stajich J.E."/>
            <person name="Bonito G."/>
        </authorList>
    </citation>
    <scope>NUCLEOTIDE SEQUENCE</scope>
    <source>
        <strain evidence="2">MES-2147</strain>
    </source>
</reference>
<organism evidence="2 3">
    <name type="scientific">Modicella reniformis</name>
    <dbReference type="NCBI Taxonomy" id="1440133"/>
    <lineage>
        <taxon>Eukaryota</taxon>
        <taxon>Fungi</taxon>
        <taxon>Fungi incertae sedis</taxon>
        <taxon>Mucoromycota</taxon>
        <taxon>Mortierellomycotina</taxon>
        <taxon>Mortierellomycetes</taxon>
        <taxon>Mortierellales</taxon>
        <taxon>Mortierellaceae</taxon>
        <taxon>Modicella</taxon>
    </lineage>
</organism>
<dbReference type="OrthoDB" id="2448708at2759"/>
<gene>
    <name evidence="2" type="ORF">BGZ65_010474</name>
</gene>